<proteinExistence type="predicted"/>
<organism evidence="2 3">
    <name type="scientific">Pleurodeles waltl</name>
    <name type="common">Iberian ribbed newt</name>
    <dbReference type="NCBI Taxonomy" id="8319"/>
    <lineage>
        <taxon>Eukaryota</taxon>
        <taxon>Metazoa</taxon>
        <taxon>Chordata</taxon>
        <taxon>Craniata</taxon>
        <taxon>Vertebrata</taxon>
        <taxon>Euteleostomi</taxon>
        <taxon>Amphibia</taxon>
        <taxon>Batrachia</taxon>
        <taxon>Caudata</taxon>
        <taxon>Salamandroidea</taxon>
        <taxon>Salamandridae</taxon>
        <taxon>Pleurodelinae</taxon>
        <taxon>Pleurodeles</taxon>
    </lineage>
</organism>
<dbReference type="AlphaFoldDB" id="A0AAV7TAV6"/>
<dbReference type="EMBL" id="JANPWB010000007">
    <property type="protein sequence ID" value="KAJ1173688.1"/>
    <property type="molecule type" value="Genomic_DNA"/>
</dbReference>
<feature type="compositionally biased region" description="Basic and acidic residues" evidence="1">
    <location>
        <begin position="35"/>
        <end position="55"/>
    </location>
</feature>
<accession>A0AAV7TAV6</accession>
<name>A0AAV7TAV6_PLEWA</name>
<evidence type="ECO:0000313" key="2">
    <source>
        <dbReference type="EMBL" id="KAJ1173688.1"/>
    </source>
</evidence>
<dbReference type="Proteomes" id="UP001066276">
    <property type="component" value="Chromosome 4_1"/>
</dbReference>
<feature type="compositionally biased region" description="Basic residues" evidence="1">
    <location>
        <begin position="56"/>
        <end position="67"/>
    </location>
</feature>
<protein>
    <submittedName>
        <fullName evidence="2">Uncharacterized protein</fullName>
    </submittedName>
</protein>
<evidence type="ECO:0000313" key="3">
    <source>
        <dbReference type="Proteomes" id="UP001066276"/>
    </source>
</evidence>
<feature type="region of interest" description="Disordered" evidence="1">
    <location>
        <begin position="1"/>
        <end position="70"/>
    </location>
</feature>
<gene>
    <name evidence="2" type="ORF">NDU88_005514</name>
</gene>
<comment type="caution">
    <text evidence="2">The sequence shown here is derived from an EMBL/GenBank/DDBJ whole genome shotgun (WGS) entry which is preliminary data.</text>
</comment>
<sequence>MGTLQCAMGSDAGFPSVTVIHGNGNQPTIEGQKVGIEERGTKDGEKNEGQDEKRPGVLRHPRFHRSGAGKLSGFRFAHVTGMNLRFGSVII</sequence>
<keyword evidence="3" id="KW-1185">Reference proteome</keyword>
<reference evidence="2" key="1">
    <citation type="journal article" date="2022" name="bioRxiv">
        <title>Sequencing and chromosome-scale assembly of the giantPleurodeles waltlgenome.</title>
        <authorList>
            <person name="Brown T."/>
            <person name="Elewa A."/>
            <person name="Iarovenko S."/>
            <person name="Subramanian E."/>
            <person name="Araus A.J."/>
            <person name="Petzold A."/>
            <person name="Susuki M."/>
            <person name="Suzuki K.-i.T."/>
            <person name="Hayashi T."/>
            <person name="Toyoda A."/>
            <person name="Oliveira C."/>
            <person name="Osipova E."/>
            <person name="Leigh N.D."/>
            <person name="Simon A."/>
            <person name="Yun M.H."/>
        </authorList>
    </citation>
    <scope>NUCLEOTIDE SEQUENCE</scope>
    <source>
        <strain evidence="2">20211129_DDA</strain>
        <tissue evidence="2">Liver</tissue>
    </source>
</reference>
<evidence type="ECO:0000256" key="1">
    <source>
        <dbReference type="SAM" id="MobiDB-lite"/>
    </source>
</evidence>